<sequence>MTASTAIRFKTAAIRAGAAALACLIVPTAAQAEYRDVDPYGSVSNEIDEIAANAENIRKLDIMLMVTSLRCRSGASNFQADYDAFASAHLATLNRANMVLKAELVYRFGEVGAVREMDRSDVSMANQYGEGHPWLSCHELGSIARQLAGDRDAIRLSYAADELLAAYPVYEPIRHPRQASRR</sequence>
<dbReference type="EMBL" id="WTYD01000001">
    <property type="protein sequence ID" value="MXO53149.1"/>
    <property type="molecule type" value="Genomic_DNA"/>
</dbReference>
<accession>A0A844Y6M7</accession>
<protein>
    <submittedName>
        <fullName evidence="2">S-adenosyl-L-homocysteine hydrolase</fullName>
    </submittedName>
</protein>
<dbReference type="OrthoDB" id="7473015at2"/>
<feature type="signal peptide" evidence="1">
    <location>
        <begin position="1"/>
        <end position="32"/>
    </location>
</feature>
<reference evidence="2 3" key="1">
    <citation type="submission" date="2019-12" db="EMBL/GenBank/DDBJ databases">
        <title>Genomic-based taxomic classification of the family Erythrobacteraceae.</title>
        <authorList>
            <person name="Xu L."/>
        </authorList>
    </citation>
    <scope>NUCLEOTIDE SEQUENCE [LARGE SCALE GENOMIC DNA]</scope>
    <source>
        <strain evidence="2 3">JCM 17468</strain>
    </source>
</reference>
<dbReference type="AlphaFoldDB" id="A0A844Y6M7"/>
<keyword evidence="3" id="KW-1185">Reference proteome</keyword>
<dbReference type="Proteomes" id="UP000430272">
    <property type="component" value="Unassembled WGS sequence"/>
</dbReference>
<keyword evidence="1" id="KW-0732">Signal</keyword>
<name>A0A844Y6M7_9SPHN</name>
<comment type="caution">
    <text evidence="2">The sequence shown here is derived from an EMBL/GenBank/DDBJ whole genome shotgun (WGS) entry which is preliminary data.</text>
</comment>
<gene>
    <name evidence="2" type="ORF">GRI47_03875</name>
</gene>
<organism evidence="2 3">
    <name type="scientific">Qipengyuania pelagi</name>
    <dbReference type="NCBI Taxonomy" id="994320"/>
    <lineage>
        <taxon>Bacteria</taxon>
        <taxon>Pseudomonadati</taxon>
        <taxon>Pseudomonadota</taxon>
        <taxon>Alphaproteobacteria</taxon>
        <taxon>Sphingomonadales</taxon>
        <taxon>Erythrobacteraceae</taxon>
        <taxon>Qipengyuania</taxon>
    </lineage>
</organism>
<proteinExistence type="predicted"/>
<evidence type="ECO:0000313" key="2">
    <source>
        <dbReference type="EMBL" id="MXO53149.1"/>
    </source>
</evidence>
<feature type="chain" id="PRO_5032449616" evidence="1">
    <location>
        <begin position="33"/>
        <end position="182"/>
    </location>
</feature>
<keyword evidence="2" id="KW-0378">Hydrolase</keyword>
<dbReference type="GO" id="GO:0016787">
    <property type="term" value="F:hydrolase activity"/>
    <property type="evidence" value="ECO:0007669"/>
    <property type="project" value="UniProtKB-KW"/>
</dbReference>
<evidence type="ECO:0000313" key="3">
    <source>
        <dbReference type="Proteomes" id="UP000430272"/>
    </source>
</evidence>
<evidence type="ECO:0000256" key="1">
    <source>
        <dbReference type="SAM" id="SignalP"/>
    </source>
</evidence>